<dbReference type="Pfam" id="PF13432">
    <property type="entry name" value="TPR_16"/>
    <property type="match status" value="1"/>
</dbReference>
<evidence type="ECO:0000313" key="5">
    <source>
        <dbReference type="Proteomes" id="UP000184442"/>
    </source>
</evidence>
<proteinExistence type="predicted"/>
<dbReference type="PANTHER" id="PTHR44858">
    <property type="entry name" value="TETRATRICOPEPTIDE REPEAT PROTEIN 6"/>
    <property type="match status" value="1"/>
</dbReference>
<keyword evidence="1" id="KW-0677">Repeat</keyword>
<dbReference type="InterPro" id="IPR050498">
    <property type="entry name" value="Ycf3"/>
</dbReference>
<dbReference type="SMART" id="SM00028">
    <property type="entry name" value="TPR"/>
    <property type="match status" value="4"/>
</dbReference>
<reference evidence="4 5" key="1">
    <citation type="submission" date="2016-11" db="EMBL/GenBank/DDBJ databases">
        <authorList>
            <person name="Jaros S."/>
            <person name="Januszkiewicz K."/>
            <person name="Wedrychowicz H."/>
        </authorList>
    </citation>
    <scope>NUCLEOTIDE SEQUENCE [LARGE SCALE GENOMIC DNA]</scope>
    <source>
        <strain evidence="4 5">DSM 19022</strain>
    </source>
</reference>
<feature type="repeat" description="TPR" evidence="3">
    <location>
        <begin position="123"/>
        <end position="156"/>
    </location>
</feature>
<keyword evidence="2 3" id="KW-0802">TPR repeat</keyword>
<evidence type="ECO:0008006" key="6">
    <source>
        <dbReference type="Google" id="ProtNLM"/>
    </source>
</evidence>
<dbReference type="STRING" id="1122184.SAMN02745176_00628"/>
<dbReference type="Gene3D" id="1.25.40.10">
    <property type="entry name" value="Tetratricopeptide repeat domain"/>
    <property type="match status" value="1"/>
</dbReference>
<evidence type="ECO:0000256" key="1">
    <source>
        <dbReference type="ARBA" id="ARBA00022737"/>
    </source>
</evidence>
<evidence type="ECO:0000256" key="2">
    <source>
        <dbReference type="ARBA" id="ARBA00022803"/>
    </source>
</evidence>
<dbReference type="OrthoDB" id="9811352at2"/>
<gene>
    <name evidence="4" type="ORF">SAMN02745176_00628</name>
</gene>
<organism evidence="4 5">
    <name type="scientific">Lutispora thermophila DSM 19022</name>
    <dbReference type="NCBI Taxonomy" id="1122184"/>
    <lineage>
        <taxon>Bacteria</taxon>
        <taxon>Bacillati</taxon>
        <taxon>Bacillota</taxon>
        <taxon>Clostridia</taxon>
        <taxon>Lutisporales</taxon>
        <taxon>Lutisporaceae</taxon>
        <taxon>Lutispora</taxon>
    </lineage>
</organism>
<dbReference type="AlphaFoldDB" id="A0A1M6C0D4"/>
<dbReference type="SUPFAM" id="SSF48452">
    <property type="entry name" value="TPR-like"/>
    <property type="match status" value="1"/>
</dbReference>
<dbReference type="InterPro" id="IPR011990">
    <property type="entry name" value="TPR-like_helical_dom_sf"/>
</dbReference>
<keyword evidence="5" id="KW-1185">Reference proteome</keyword>
<sequence>MKLTFEKAVLFTLVLILFISTANIYSQFLYMRLPQKDTEAVDFNPWDLRQSITALLNADKLYSQGKYSDAIFEYNRQLAMDTLDQKQKAYAYFMRGMCQYKLKEYSLAQDSFSSSMLYDPDDATAYNNAAVSAFYAGNYKDALEYEKKAVELLPAVEYFYNKGRIYESLREYKLAAENFLSVVKGGENVTLVDPVRVYNRVANLIPEIDKREEIAKGVIVSLKLRNYGEVLIIEDTDMEVLDTAFSVSVFDSEYGKKLKVSYDREINDPYHLINSLSWKVESGSTVLYRGSKNSFTMDVFENNNYKITLTIKYKGSKEKERQAYILVTKDGYREYKGVETLKPNQQSSKIYDNAVYEQLFDKNFKLSYSGYYDRFNVMWSMDNLKSRIMTVDFIDSGSSLHLLNDLDKDAGIRANLSTLLTDKDLRGKKVSIRFWARKITAKENMTVNVRVGNINYPFSGFDLQYKWKQVSMDFDIPKDAKNFTFSLKIKPGEEIKLDGFIIVLVE</sequence>
<evidence type="ECO:0000256" key="3">
    <source>
        <dbReference type="PROSITE-ProRule" id="PRU00339"/>
    </source>
</evidence>
<name>A0A1M6C0D4_9FIRM</name>
<feature type="repeat" description="TPR" evidence="3">
    <location>
        <begin position="89"/>
        <end position="122"/>
    </location>
</feature>
<dbReference type="Proteomes" id="UP000184442">
    <property type="component" value="Unassembled WGS sequence"/>
</dbReference>
<dbReference type="RefSeq" id="WP_073024442.1">
    <property type="nucleotide sequence ID" value="NZ_FQZS01000004.1"/>
</dbReference>
<accession>A0A1M6C0D4</accession>
<dbReference type="PANTHER" id="PTHR44858:SF1">
    <property type="entry name" value="UDP-N-ACETYLGLUCOSAMINE--PEPTIDE N-ACETYLGLUCOSAMINYLTRANSFERASE SPINDLY-RELATED"/>
    <property type="match status" value="1"/>
</dbReference>
<dbReference type="EMBL" id="FQZS01000004">
    <property type="protein sequence ID" value="SHI54485.1"/>
    <property type="molecule type" value="Genomic_DNA"/>
</dbReference>
<evidence type="ECO:0000313" key="4">
    <source>
        <dbReference type="EMBL" id="SHI54485.1"/>
    </source>
</evidence>
<protein>
    <recommendedName>
        <fullName evidence="6">Tetratricopeptide repeat-containing protein</fullName>
    </recommendedName>
</protein>
<dbReference type="PROSITE" id="PS50005">
    <property type="entry name" value="TPR"/>
    <property type="match status" value="2"/>
</dbReference>
<dbReference type="InterPro" id="IPR019734">
    <property type="entry name" value="TPR_rpt"/>
</dbReference>